<dbReference type="Proteomes" id="UP000440578">
    <property type="component" value="Unassembled WGS sequence"/>
</dbReference>
<proteinExistence type="inferred from homology"/>
<dbReference type="GO" id="GO:0030214">
    <property type="term" value="P:hyaluronan catabolic process"/>
    <property type="evidence" value="ECO:0007669"/>
    <property type="project" value="TreeGrafter"/>
</dbReference>
<name>A0A6A4V6Z4_AMPAM</name>
<dbReference type="PRINTS" id="PR00846">
    <property type="entry name" value="GLHYDRLASE56"/>
</dbReference>
<dbReference type="GO" id="GO:0004415">
    <property type="term" value="F:hyalurononglucosaminidase activity"/>
    <property type="evidence" value="ECO:0007669"/>
    <property type="project" value="UniProtKB-UniRule"/>
</dbReference>
<gene>
    <name evidence="6" type="primary">HUGA_1</name>
    <name evidence="6" type="ORF">FJT64_001061</name>
</gene>
<evidence type="ECO:0000256" key="1">
    <source>
        <dbReference type="ARBA" id="ARBA00008871"/>
    </source>
</evidence>
<dbReference type="Gene3D" id="3.20.20.70">
    <property type="entry name" value="Aldolase class I"/>
    <property type="match status" value="1"/>
</dbReference>
<keyword evidence="3" id="KW-0325">Glycoprotein</keyword>
<dbReference type="AlphaFoldDB" id="A0A6A4V6Z4"/>
<dbReference type="InterPro" id="IPR018155">
    <property type="entry name" value="Hyaluronidase"/>
</dbReference>
<evidence type="ECO:0000313" key="6">
    <source>
        <dbReference type="EMBL" id="KAF0292037.1"/>
    </source>
</evidence>
<dbReference type="PANTHER" id="PTHR11769">
    <property type="entry name" value="HYALURONIDASE"/>
    <property type="match status" value="1"/>
</dbReference>
<dbReference type="Pfam" id="PF01630">
    <property type="entry name" value="Glyco_hydro_56"/>
    <property type="match status" value="1"/>
</dbReference>
<dbReference type="InterPro" id="IPR013785">
    <property type="entry name" value="Aldolase_TIM"/>
</dbReference>
<comment type="similarity">
    <text evidence="1 4">Belongs to the glycosyl hydrolase 56 family.</text>
</comment>
<evidence type="ECO:0000313" key="7">
    <source>
        <dbReference type="Proteomes" id="UP000440578"/>
    </source>
</evidence>
<keyword evidence="2" id="KW-1015">Disulfide bond</keyword>
<dbReference type="GO" id="GO:0005975">
    <property type="term" value="P:carbohydrate metabolic process"/>
    <property type="evidence" value="ECO:0007669"/>
    <property type="project" value="InterPro"/>
</dbReference>
<accession>A0A6A4V6Z4</accession>
<reference evidence="6 7" key="1">
    <citation type="submission" date="2019-07" db="EMBL/GenBank/DDBJ databases">
        <title>Draft genome assembly of a fouling barnacle, Amphibalanus amphitrite (Darwin, 1854): The first reference genome for Thecostraca.</title>
        <authorList>
            <person name="Kim W."/>
        </authorList>
    </citation>
    <scope>NUCLEOTIDE SEQUENCE [LARGE SCALE GENOMIC DNA]</scope>
    <source>
        <strain evidence="6">SNU_AA5</strain>
        <tissue evidence="6">Soma without cirri and trophi</tissue>
    </source>
</reference>
<feature type="signal peptide" evidence="5">
    <location>
        <begin position="1"/>
        <end position="17"/>
    </location>
</feature>
<dbReference type="SUPFAM" id="SSF51445">
    <property type="entry name" value="(Trans)glycosidases"/>
    <property type="match status" value="1"/>
</dbReference>
<dbReference type="OrthoDB" id="5796153at2759"/>
<sequence>MLLLTLALLTVSPLATSKKTDDSFKVVWNVPSSECANFNVTIDPAQYGFIVNSDGAFRGDRIVLFYNPGLYPQILSNGTRVNGGLPQLGDLRLHLDAFAADVDRYIPDVNFSGLAVIDFEEWTPWFTESPMKYRLASHQAVRDEHPDWPEERVNEQAREDWEWWARLFLEQTLRAAEKARPAALWGYYQYPLCKNLEVENGTCPGNVREHNDQLSWLFGDSFALYPSIYLFLNNFTSENRRDTVIGRLVEARRQAEGLPILPYTWFQYHDDESYLSDEDLIIMLGEPAARGSAGAVMWGSSSNCDTAAQCIRLEEYLRDHLGPIVQTLVELTPAKRDAWRQLLEQPAGRQLLRLAIKHKQWSQKQPDPQRKKGVGMITELELLAGTSDSSFGIGDNRVNYLTGEKKAPVEDGGVGWENNQQLQKIREWQSSLDQQLWEIKRTQEKYR</sequence>
<comment type="catalytic activity">
    <reaction evidence="4">
        <text>Random hydrolysis of (1-&gt;4)-linkages between N-acetyl-beta-D-glucosamine and D-glucuronate residues in hyaluronate.</text>
        <dbReference type="EC" id="3.2.1.35"/>
    </reaction>
</comment>
<keyword evidence="4" id="KW-0378">Hydrolase</keyword>
<evidence type="ECO:0000256" key="3">
    <source>
        <dbReference type="ARBA" id="ARBA00023180"/>
    </source>
</evidence>
<dbReference type="PANTHER" id="PTHR11769:SF35">
    <property type="entry name" value="HYALURONIDASE"/>
    <property type="match status" value="1"/>
</dbReference>
<dbReference type="EMBL" id="VIIS01001842">
    <property type="protein sequence ID" value="KAF0292037.1"/>
    <property type="molecule type" value="Genomic_DNA"/>
</dbReference>
<feature type="chain" id="PRO_5025663334" description="Hyaluronidase" evidence="5">
    <location>
        <begin position="18"/>
        <end position="447"/>
    </location>
</feature>
<comment type="caution">
    <text evidence="6">The sequence shown here is derived from an EMBL/GenBank/DDBJ whole genome shotgun (WGS) entry which is preliminary data.</text>
</comment>
<keyword evidence="7" id="KW-1185">Reference proteome</keyword>
<organism evidence="6 7">
    <name type="scientific">Amphibalanus amphitrite</name>
    <name type="common">Striped barnacle</name>
    <name type="synonym">Balanus amphitrite</name>
    <dbReference type="NCBI Taxonomy" id="1232801"/>
    <lineage>
        <taxon>Eukaryota</taxon>
        <taxon>Metazoa</taxon>
        <taxon>Ecdysozoa</taxon>
        <taxon>Arthropoda</taxon>
        <taxon>Crustacea</taxon>
        <taxon>Multicrustacea</taxon>
        <taxon>Cirripedia</taxon>
        <taxon>Thoracica</taxon>
        <taxon>Thoracicalcarea</taxon>
        <taxon>Balanomorpha</taxon>
        <taxon>Balanoidea</taxon>
        <taxon>Balanidae</taxon>
        <taxon>Amphibalaninae</taxon>
        <taxon>Amphibalanus</taxon>
    </lineage>
</organism>
<evidence type="ECO:0000256" key="4">
    <source>
        <dbReference type="RuleBase" id="RU610713"/>
    </source>
</evidence>
<dbReference type="InterPro" id="IPR017853">
    <property type="entry name" value="GH"/>
</dbReference>
<dbReference type="PRINTS" id="PR00847">
    <property type="entry name" value="HYALURONDASE"/>
</dbReference>
<dbReference type="EC" id="3.2.1.35" evidence="4"/>
<evidence type="ECO:0000256" key="2">
    <source>
        <dbReference type="ARBA" id="ARBA00023157"/>
    </source>
</evidence>
<keyword evidence="4" id="KW-0326">Glycosidase</keyword>
<keyword evidence="5" id="KW-0732">Signal</keyword>
<dbReference type="GO" id="GO:0006952">
    <property type="term" value="P:defense response"/>
    <property type="evidence" value="ECO:0007669"/>
    <property type="project" value="InterPro"/>
</dbReference>
<evidence type="ECO:0000256" key="5">
    <source>
        <dbReference type="SAM" id="SignalP"/>
    </source>
</evidence>
<dbReference type="InterPro" id="IPR001329">
    <property type="entry name" value="Venom_Hyaluronidase"/>
</dbReference>
<protein>
    <recommendedName>
        <fullName evidence="4">Hyaluronidase</fullName>
        <ecNumber evidence="4">3.2.1.35</ecNumber>
    </recommendedName>
</protein>